<comment type="caution">
    <text evidence="1">The sequence shown here is derived from an EMBL/GenBank/DDBJ whole genome shotgun (WGS) entry which is preliminary data.</text>
</comment>
<sequence length="100" mass="11943">MLQHASIDTFVKHYSVGIHVDAQAIVRRLPAQKQLMQFAASMSRVVNKVPRMRELQQRDEKKRAFEIAEWAFQQNFSDYLQQKKVKKELQRFTHFRHSTV</sequence>
<evidence type="ECO:0000313" key="1">
    <source>
        <dbReference type="EMBL" id="GFF59265.1"/>
    </source>
</evidence>
<dbReference type="EMBL" id="BLKC01000209">
    <property type="protein sequence ID" value="GFF59265.1"/>
    <property type="molecule type" value="Genomic_DNA"/>
</dbReference>
<reference evidence="1 2" key="1">
    <citation type="submission" date="2020-01" db="EMBL/GenBank/DDBJ databases">
        <title>Draft genome sequence of Aspergillus udagawae IFM 46972.</title>
        <authorList>
            <person name="Takahashi H."/>
            <person name="Yaguchi T."/>
        </authorList>
    </citation>
    <scope>NUCLEOTIDE SEQUENCE [LARGE SCALE GENOMIC DNA]</scope>
    <source>
        <strain evidence="1 2">IFM 46972</strain>
    </source>
</reference>
<gene>
    <name evidence="1" type="ORF">IFM46972_11334</name>
</gene>
<dbReference type="AlphaFoldDB" id="A0A8H3XRJ2"/>
<evidence type="ECO:0000313" key="2">
    <source>
        <dbReference type="Proteomes" id="UP000465221"/>
    </source>
</evidence>
<name>A0A8H3XRJ2_9EURO</name>
<organism evidence="1 2">
    <name type="scientific">Aspergillus udagawae</name>
    <dbReference type="NCBI Taxonomy" id="91492"/>
    <lineage>
        <taxon>Eukaryota</taxon>
        <taxon>Fungi</taxon>
        <taxon>Dikarya</taxon>
        <taxon>Ascomycota</taxon>
        <taxon>Pezizomycotina</taxon>
        <taxon>Eurotiomycetes</taxon>
        <taxon>Eurotiomycetidae</taxon>
        <taxon>Eurotiales</taxon>
        <taxon>Aspergillaceae</taxon>
        <taxon>Aspergillus</taxon>
        <taxon>Aspergillus subgen. Fumigati</taxon>
    </lineage>
</organism>
<accession>A0A8H3XRJ2</accession>
<protein>
    <submittedName>
        <fullName evidence="1">Uncharacterized protein</fullName>
    </submittedName>
</protein>
<dbReference type="Proteomes" id="UP000465221">
    <property type="component" value="Unassembled WGS sequence"/>
</dbReference>
<dbReference type="Pfam" id="PF11917">
    <property type="entry name" value="DUF3435"/>
    <property type="match status" value="1"/>
</dbReference>
<dbReference type="InterPro" id="IPR021842">
    <property type="entry name" value="DUF3435"/>
</dbReference>
<proteinExistence type="predicted"/>